<dbReference type="RefSeq" id="WP_344244861.1">
    <property type="nucleotide sequence ID" value="NZ_BAAAPM010000002.1"/>
</dbReference>
<dbReference type="Proteomes" id="UP001501138">
    <property type="component" value="Unassembled WGS sequence"/>
</dbReference>
<name>A0ABN2IQE9_9MICO</name>
<evidence type="ECO:0000313" key="3">
    <source>
        <dbReference type="Proteomes" id="UP001501138"/>
    </source>
</evidence>
<comment type="caution">
    <text evidence="2">The sequence shown here is derived from an EMBL/GenBank/DDBJ whole genome shotgun (WGS) entry which is preliminary data.</text>
</comment>
<keyword evidence="3" id="KW-1185">Reference proteome</keyword>
<evidence type="ECO:0000313" key="2">
    <source>
        <dbReference type="EMBL" id="GAA1709691.1"/>
    </source>
</evidence>
<evidence type="ECO:0000256" key="1">
    <source>
        <dbReference type="SAM" id="MobiDB-lite"/>
    </source>
</evidence>
<accession>A0ABN2IQE9</accession>
<protein>
    <submittedName>
        <fullName evidence="2">Uncharacterized protein</fullName>
    </submittedName>
</protein>
<dbReference type="EMBL" id="BAAAPM010000002">
    <property type="protein sequence ID" value="GAA1709691.1"/>
    <property type="molecule type" value="Genomic_DNA"/>
</dbReference>
<proteinExistence type="predicted"/>
<gene>
    <name evidence="2" type="ORF">GCM10009809_02570</name>
</gene>
<feature type="region of interest" description="Disordered" evidence="1">
    <location>
        <begin position="27"/>
        <end position="48"/>
    </location>
</feature>
<feature type="compositionally biased region" description="Basic and acidic residues" evidence="1">
    <location>
        <begin position="37"/>
        <end position="48"/>
    </location>
</feature>
<sequence>MSAILVILLVLFLAAYAVRLAQVVGRDGLGSRRPPRSHPDWWEGAHPT</sequence>
<organism evidence="2 3">
    <name type="scientific">Isoptericola hypogeus</name>
    <dbReference type="NCBI Taxonomy" id="300179"/>
    <lineage>
        <taxon>Bacteria</taxon>
        <taxon>Bacillati</taxon>
        <taxon>Actinomycetota</taxon>
        <taxon>Actinomycetes</taxon>
        <taxon>Micrococcales</taxon>
        <taxon>Promicromonosporaceae</taxon>
        <taxon>Isoptericola</taxon>
    </lineage>
</organism>
<reference evidence="2 3" key="1">
    <citation type="journal article" date="2019" name="Int. J. Syst. Evol. Microbiol.">
        <title>The Global Catalogue of Microorganisms (GCM) 10K type strain sequencing project: providing services to taxonomists for standard genome sequencing and annotation.</title>
        <authorList>
            <consortium name="The Broad Institute Genomics Platform"/>
            <consortium name="The Broad Institute Genome Sequencing Center for Infectious Disease"/>
            <person name="Wu L."/>
            <person name="Ma J."/>
        </authorList>
    </citation>
    <scope>NUCLEOTIDE SEQUENCE [LARGE SCALE GENOMIC DNA]</scope>
    <source>
        <strain evidence="2 3">JCM 15589</strain>
    </source>
</reference>